<feature type="domain" description="CSD" evidence="2">
    <location>
        <begin position="2"/>
        <end position="67"/>
    </location>
</feature>
<protein>
    <submittedName>
        <fullName evidence="3">Cold shock domain-containing protein</fullName>
    </submittedName>
</protein>
<organism evidence="3 4">
    <name type="scientific">Sphingomonas hankyongi</name>
    <dbReference type="NCBI Taxonomy" id="2908209"/>
    <lineage>
        <taxon>Bacteria</taxon>
        <taxon>Pseudomonadati</taxon>
        <taxon>Pseudomonadota</taxon>
        <taxon>Alphaproteobacteria</taxon>
        <taxon>Sphingomonadales</taxon>
        <taxon>Sphingomonadaceae</taxon>
        <taxon>Sphingomonas</taxon>
    </lineage>
</organism>
<dbReference type="Gene3D" id="2.40.50.140">
    <property type="entry name" value="Nucleic acid-binding proteins"/>
    <property type="match status" value="1"/>
</dbReference>
<dbReference type="PROSITE" id="PS51857">
    <property type="entry name" value="CSD_2"/>
    <property type="match status" value="1"/>
</dbReference>
<evidence type="ECO:0000313" key="3">
    <source>
        <dbReference type="EMBL" id="MCL6730713.1"/>
    </source>
</evidence>
<comment type="caution">
    <text evidence="3">The sequence shown here is derived from an EMBL/GenBank/DDBJ whole genome shotgun (WGS) entry which is preliminary data.</text>
</comment>
<keyword evidence="4" id="KW-1185">Reference proteome</keyword>
<dbReference type="Proteomes" id="UP001165342">
    <property type="component" value="Unassembled WGS sequence"/>
</dbReference>
<dbReference type="RefSeq" id="WP_249832181.1">
    <property type="nucleotide sequence ID" value="NZ_JAMGBE010000003.1"/>
</dbReference>
<dbReference type="Pfam" id="PF00313">
    <property type="entry name" value="CSD"/>
    <property type="match status" value="1"/>
</dbReference>
<evidence type="ECO:0000313" key="4">
    <source>
        <dbReference type="Proteomes" id="UP001165342"/>
    </source>
</evidence>
<dbReference type="SUPFAM" id="SSF50249">
    <property type="entry name" value="Nucleic acid-binding proteins"/>
    <property type="match status" value="1"/>
</dbReference>
<evidence type="ECO:0000259" key="2">
    <source>
        <dbReference type="PROSITE" id="PS51857"/>
    </source>
</evidence>
<name>A0ABT0S4B4_9SPHN</name>
<dbReference type="InterPro" id="IPR002059">
    <property type="entry name" value="CSP_DNA-bd"/>
</dbReference>
<evidence type="ECO:0000256" key="1">
    <source>
        <dbReference type="SAM" id="MobiDB-lite"/>
    </source>
</evidence>
<dbReference type="EMBL" id="JAMGBE010000003">
    <property type="protein sequence ID" value="MCL6730713.1"/>
    <property type="molecule type" value="Genomic_DNA"/>
</dbReference>
<gene>
    <name evidence="3" type="ORF">LZ538_11720</name>
</gene>
<accession>A0ABT0S4B4</accession>
<feature type="region of interest" description="Disordered" evidence="1">
    <location>
        <begin position="1"/>
        <end position="27"/>
    </location>
</feature>
<sequence length="68" mass="7643">MKHFGTIKTFDETQGRGSITPEKGGDELRFERSAISWDPKVAPKTGQRLSYELLEKDGRTSAMNLQTV</sequence>
<dbReference type="InterPro" id="IPR012340">
    <property type="entry name" value="NA-bd_OB-fold"/>
</dbReference>
<proteinExistence type="predicted"/>
<reference evidence="3" key="1">
    <citation type="submission" date="2022-05" db="EMBL/GenBank/DDBJ databases">
        <authorList>
            <person name="Jo J.-H."/>
            <person name="Im W.-T."/>
        </authorList>
    </citation>
    <scope>NUCLEOTIDE SEQUENCE</scope>
    <source>
        <strain evidence="3">SE220</strain>
    </source>
</reference>